<evidence type="ECO:0000313" key="17">
    <source>
        <dbReference type="EMBL" id="GIH03994.1"/>
    </source>
</evidence>
<dbReference type="PANTHER" id="PTHR11705">
    <property type="entry name" value="PROTEASE FAMILY M14 CARBOXYPEPTIDASE A,B"/>
    <property type="match status" value="1"/>
</dbReference>
<keyword evidence="8" id="KW-0862">Zinc</keyword>
<evidence type="ECO:0000256" key="15">
    <source>
        <dbReference type="SAM" id="SignalP"/>
    </source>
</evidence>
<sequence>MSRNRYAVAFTTATALLAAALLLSPASGSSVTAAGPVAKGPTYVYRVNAPLGAATEKLLALDLDVLEGRDGQDLFVMGDRIAGNKMRAAGFPAVIEQVLETPQWTPVARRWQADEPTLLTEGFNALAEETFYGGYRTVNAQYAHLAAVAAARPDLATVYTYGQSWRKTQNRGGYDLRVICITKISSGDCARSTSAPKPRFLLMAQIHARELTTGDVAYRWIDYLVNNYGVVPAVTNLLNTTELWVIPIANPDGVDIVQQGGNSPFLQRKNGDDVGGTNCGLTGSSQSGVDLNRNAGSHYGGASTSTNRCAQTYRGTAADSETETRALEALQRSLFADTRGTGDTAAASANTKGIFVTLHSYANLVLFPWGFSNSVRTGNDAKLRAMATQIRTLAGSGWQSGQPGDVLYNASGTSDDWIYDQLGTPSFTWEIGPNSGSCSGFLPAYSCQTSTFWPKLQPMLMYAAGKAAAPYA</sequence>
<dbReference type="AlphaFoldDB" id="A0A8J3Q5X2"/>
<dbReference type="InterPro" id="IPR057247">
    <property type="entry name" value="CARBOXYPEPT_ZN_2"/>
</dbReference>
<keyword evidence="7" id="KW-0378">Hydrolase</keyword>
<feature type="chain" id="PRO_5035289981" description="Zinc carboxypeptidase" evidence="15">
    <location>
        <begin position="34"/>
        <end position="472"/>
    </location>
</feature>
<evidence type="ECO:0000256" key="10">
    <source>
        <dbReference type="ARBA" id="ARBA00050859"/>
    </source>
</evidence>
<evidence type="ECO:0000256" key="14">
    <source>
        <dbReference type="PROSITE-ProRule" id="PRU01379"/>
    </source>
</evidence>
<dbReference type="Gene3D" id="3.40.630.10">
    <property type="entry name" value="Zn peptidases"/>
    <property type="match status" value="1"/>
</dbReference>
<evidence type="ECO:0000256" key="11">
    <source>
        <dbReference type="ARBA" id="ARBA00055464"/>
    </source>
</evidence>
<evidence type="ECO:0000256" key="6">
    <source>
        <dbReference type="ARBA" id="ARBA00022729"/>
    </source>
</evidence>
<dbReference type="FunFam" id="3.40.630.10:FF:000084">
    <property type="entry name" value="Carboxypeptidase B2"/>
    <property type="match status" value="1"/>
</dbReference>
<gene>
    <name evidence="17" type="ORF">Rhe02_20610</name>
</gene>
<evidence type="ECO:0000313" key="18">
    <source>
        <dbReference type="Proteomes" id="UP000612899"/>
    </source>
</evidence>
<dbReference type="SUPFAM" id="SSF53187">
    <property type="entry name" value="Zn-dependent exopeptidases"/>
    <property type="match status" value="1"/>
</dbReference>
<keyword evidence="5" id="KW-0479">Metal-binding</keyword>
<dbReference type="PANTHER" id="PTHR11705:SF143">
    <property type="entry name" value="SLL0236 PROTEIN"/>
    <property type="match status" value="1"/>
</dbReference>
<dbReference type="GO" id="GO:0004181">
    <property type="term" value="F:metallocarboxypeptidase activity"/>
    <property type="evidence" value="ECO:0007669"/>
    <property type="project" value="InterPro"/>
</dbReference>
<evidence type="ECO:0000256" key="9">
    <source>
        <dbReference type="ARBA" id="ARBA00023049"/>
    </source>
</evidence>
<feature type="signal peptide" evidence="15">
    <location>
        <begin position="1"/>
        <end position="33"/>
    </location>
</feature>
<comment type="similarity">
    <text evidence="2 14">Belongs to the peptidase M14 family.</text>
</comment>
<feature type="domain" description="Peptidase M14" evidence="16">
    <location>
        <begin position="134"/>
        <end position="472"/>
    </location>
</feature>
<comment type="function">
    <text evidence="11">Carboxypeptidase that possesses the specificities of both mammalian Cpase A and B. Thus shows broad substrate specificity, being able to cleave Cbz-Gly-Leu, Cbz-Gly-Val, Cbz-Gly-Phe, Cbz-Gly-Lys and Bz-Gly-Arg in vitro.</text>
</comment>
<dbReference type="SMART" id="SM00631">
    <property type="entry name" value="Zn_pept"/>
    <property type="match status" value="1"/>
</dbReference>
<evidence type="ECO:0000256" key="4">
    <source>
        <dbReference type="ARBA" id="ARBA00022670"/>
    </source>
</evidence>
<dbReference type="GO" id="GO:0005615">
    <property type="term" value="C:extracellular space"/>
    <property type="evidence" value="ECO:0007669"/>
    <property type="project" value="TreeGrafter"/>
</dbReference>
<dbReference type="PROSITE" id="PS52035">
    <property type="entry name" value="PEPTIDASE_M14"/>
    <property type="match status" value="1"/>
</dbReference>
<dbReference type="EC" id="3.4.17.18" evidence="12"/>
<dbReference type="EMBL" id="BONY01000010">
    <property type="protein sequence ID" value="GIH03994.1"/>
    <property type="molecule type" value="Genomic_DNA"/>
</dbReference>
<dbReference type="InterPro" id="IPR000834">
    <property type="entry name" value="Peptidase_M14"/>
</dbReference>
<feature type="active site" description="Proton donor/acceptor" evidence="14">
    <location>
        <position position="430"/>
    </location>
</feature>
<dbReference type="PROSITE" id="PS00133">
    <property type="entry name" value="CARBOXYPEPT_ZN_2"/>
    <property type="match status" value="1"/>
</dbReference>
<comment type="catalytic activity">
    <reaction evidence="10">
        <text>Releases a C-terminal residue, which may be hydrophobic or positively charged.</text>
        <dbReference type="EC" id="3.4.17.18"/>
    </reaction>
</comment>
<evidence type="ECO:0000256" key="7">
    <source>
        <dbReference type="ARBA" id="ARBA00022801"/>
    </source>
</evidence>
<accession>A0A8J3Q5X2</accession>
<keyword evidence="4" id="KW-0645">Protease</keyword>
<evidence type="ECO:0000256" key="12">
    <source>
        <dbReference type="ARBA" id="ARBA00066554"/>
    </source>
</evidence>
<keyword evidence="6 15" id="KW-0732">Signal</keyword>
<comment type="cofactor">
    <cofactor evidence="1">
        <name>Zn(2+)</name>
        <dbReference type="ChEBI" id="CHEBI:29105"/>
    </cofactor>
</comment>
<dbReference type="GO" id="GO:0006508">
    <property type="term" value="P:proteolysis"/>
    <property type="evidence" value="ECO:0007669"/>
    <property type="project" value="UniProtKB-KW"/>
</dbReference>
<keyword evidence="3" id="KW-0121">Carboxypeptidase</keyword>
<keyword evidence="18" id="KW-1185">Reference proteome</keyword>
<comment type="caution">
    <text evidence="17">The sequence shown here is derived from an EMBL/GenBank/DDBJ whole genome shotgun (WGS) entry which is preliminary data.</text>
</comment>
<dbReference type="Proteomes" id="UP000612899">
    <property type="component" value="Unassembled WGS sequence"/>
</dbReference>
<evidence type="ECO:0000256" key="13">
    <source>
        <dbReference type="ARBA" id="ARBA00074273"/>
    </source>
</evidence>
<reference evidence="17" key="1">
    <citation type="submission" date="2021-01" db="EMBL/GenBank/DDBJ databases">
        <title>Whole genome shotgun sequence of Rhizocola hellebori NBRC 109834.</title>
        <authorList>
            <person name="Komaki H."/>
            <person name="Tamura T."/>
        </authorList>
    </citation>
    <scope>NUCLEOTIDE SEQUENCE</scope>
    <source>
        <strain evidence="17">NBRC 109834</strain>
    </source>
</reference>
<evidence type="ECO:0000256" key="2">
    <source>
        <dbReference type="ARBA" id="ARBA00005988"/>
    </source>
</evidence>
<evidence type="ECO:0000256" key="8">
    <source>
        <dbReference type="ARBA" id="ARBA00022833"/>
    </source>
</evidence>
<dbReference type="Pfam" id="PF00246">
    <property type="entry name" value="Peptidase_M14"/>
    <property type="match status" value="1"/>
</dbReference>
<organism evidence="17 18">
    <name type="scientific">Rhizocola hellebori</name>
    <dbReference type="NCBI Taxonomy" id="1392758"/>
    <lineage>
        <taxon>Bacteria</taxon>
        <taxon>Bacillati</taxon>
        <taxon>Actinomycetota</taxon>
        <taxon>Actinomycetes</taxon>
        <taxon>Micromonosporales</taxon>
        <taxon>Micromonosporaceae</taxon>
        <taxon>Rhizocola</taxon>
    </lineage>
</organism>
<protein>
    <recommendedName>
        <fullName evidence="13">Zinc carboxypeptidase</fullName>
        <ecNumber evidence="12">3.4.17.18</ecNumber>
    </recommendedName>
</protein>
<keyword evidence="9" id="KW-0482">Metalloprotease</keyword>
<evidence type="ECO:0000256" key="5">
    <source>
        <dbReference type="ARBA" id="ARBA00022723"/>
    </source>
</evidence>
<dbReference type="GO" id="GO:0008270">
    <property type="term" value="F:zinc ion binding"/>
    <property type="evidence" value="ECO:0007669"/>
    <property type="project" value="InterPro"/>
</dbReference>
<proteinExistence type="inferred from homology"/>
<name>A0A8J3Q5X2_9ACTN</name>
<evidence type="ECO:0000256" key="3">
    <source>
        <dbReference type="ARBA" id="ARBA00022645"/>
    </source>
</evidence>
<evidence type="ECO:0000259" key="16">
    <source>
        <dbReference type="PROSITE" id="PS52035"/>
    </source>
</evidence>
<dbReference type="RefSeq" id="WP_203907891.1">
    <property type="nucleotide sequence ID" value="NZ_BONY01000010.1"/>
</dbReference>
<evidence type="ECO:0000256" key="1">
    <source>
        <dbReference type="ARBA" id="ARBA00001947"/>
    </source>
</evidence>